<dbReference type="Gene3D" id="3.40.720.10">
    <property type="entry name" value="Alkaline Phosphatase, subunit A"/>
    <property type="match status" value="1"/>
</dbReference>
<comment type="function">
    <text evidence="3">Catalyzes the interconversion of 2-phosphoglycerate and 3-phosphoglycerate.</text>
</comment>
<comment type="pathway">
    <text evidence="4">Carbohydrate degradation; glycolysis; pyruvate from D-glyceraldehyde 3-phosphate: step 3/5.</text>
</comment>
<feature type="binding site" evidence="13">
    <location>
        <position position="424"/>
    </location>
    <ligand>
        <name>Mn(2+)</name>
        <dbReference type="ChEBI" id="CHEBI:29035"/>
        <label>1</label>
    </ligand>
</feature>
<name>A0AAJ1MIZ2_9SPIO</name>
<feature type="binding site" evidence="13">
    <location>
        <position position="75"/>
    </location>
    <ligand>
        <name>Mn(2+)</name>
        <dbReference type="ChEBI" id="CHEBI:29035"/>
        <label>2</label>
    </ligand>
</feature>
<dbReference type="Pfam" id="PF06415">
    <property type="entry name" value="iPGM_N"/>
    <property type="match status" value="1"/>
</dbReference>
<dbReference type="InterPro" id="IPR011258">
    <property type="entry name" value="BPG-indep_PGM_N"/>
</dbReference>
<evidence type="ECO:0000256" key="6">
    <source>
        <dbReference type="ARBA" id="ARBA00022723"/>
    </source>
</evidence>
<evidence type="ECO:0000259" key="15">
    <source>
        <dbReference type="Pfam" id="PF06415"/>
    </source>
</evidence>
<dbReference type="PANTHER" id="PTHR31637">
    <property type="entry name" value="2,3-BISPHOSPHOGLYCERATE-INDEPENDENT PHOSPHOGLYCERATE MUTASE"/>
    <property type="match status" value="1"/>
</dbReference>
<evidence type="ECO:0000256" key="2">
    <source>
        <dbReference type="ARBA" id="ARBA00001936"/>
    </source>
</evidence>
<protein>
    <recommendedName>
        <fullName evidence="10">2,3-bisphosphoglycerate-independent phosphoglycerate mutase</fullName>
        <ecNumber evidence="10">5.4.2.12</ecNumber>
    </recommendedName>
</protein>
<organism evidence="16 17">
    <name type="scientific">Candidatus Thalassospirochaeta sargassi</name>
    <dbReference type="NCBI Taxonomy" id="3119039"/>
    <lineage>
        <taxon>Bacteria</taxon>
        <taxon>Pseudomonadati</taxon>
        <taxon>Spirochaetota</taxon>
        <taxon>Spirochaetia</taxon>
        <taxon>Spirochaetales</taxon>
        <taxon>Spirochaetaceae</taxon>
        <taxon>Candidatus Thalassospirochaeta</taxon>
    </lineage>
</organism>
<reference evidence="16 17" key="1">
    <citation type="submission" date="2022-12" db="EMBL/GenBank/DDBJ databases">
        <title>Metagenome assembled genome from gulf of manar.</title>
        <authorList>
            <person name="Kohli P."/>
            <person name="Pk S."/>
            <person name="Venkata Ramana C."/>
            <person name="Sasikala C."/>
        </authorList>
    </citation>
    <scope>NUCLEOTIDE SEQUENCE [LARGE SCALE GENOMIC DNA]</scope>
    <source>
        <strain evidence="16">JB008</strain>
    </source>
</reference>
<evidence type="ECO:0000313" key="16">
    <source>
        <dbReference type="EMBL" id="MDC7226097.1"/>
    </source>
</evidence>
<evidence type="ECO:0000256" key="11">
    <source>
        <dbReference type="PIRSR" id="PIRSR001492-1"/>
    </source>
</evidence>
<feature type="active site" description="Phosphoserine intermediate" evidence="11">
    <location>
        <position position="75"/>
    </location>
</feature>
<feature type="binding site" evidence="13">
    <location>
        <position position="24"/>
    </location>
    <ligand>
        <name>Mn(2+)</name>
        <dbReference type="ChEBI" id="CHEBI:29035"/>
        <label>2</label>
    </ligand>
</feature>
<feature type="binding site" evidence="12">
    <location>
        <position position="356"/>
    </location>
    <ligand>
        <name>substrate</name>
    </ligand>
</feature>
<dbReference type="Proteomes" id="UP001221217">
    <property type="component" value="Unassembled WGS sequence"/>
</dbReference>
<accession>A0AAJ1MIZ2</accession>
<dbReference type="GO" id="GO:0006096">
    <property type="term" value="P:glycolytic process"/>
    <property type="evidence" value="ECO:0007669"/>
    <property type="project" value="UniProtKB-UniRule"/>
</dbReference>
<evidence type="ECO:0000313" key="17">
    <source>
        <dbReference type="Proteomes" id="UP001221217"/>
    </source>
</evidence>
<dbReference type="PIRSF" id="PIRSF001492">
    <property type="entry name" value="IPGAM"/>
    <property type="match status" value="1"/>
</dbReference>
<keyword evidence="6 13" id="KW-0479">Metal-binding</keyword>
<dbReference type="Pfam" id="PF01676">
    <property type="entry name" value="Metalloenzyme"/>
    <property type="match status" value="1"/>
</dbReference>
<dbReference type="GO" id="GO:0030145">
    <property type="term" value="F:manganese ion binding"/>
    <property type="evidence" value="ECO:0007669"/>
    <property type="project" value="InterPro"/>
</dbReference>
<keyword evidence="7" id="KW-0324">Glycolysis</keyword>
<dbReference type="EMBL" id="JAQQAL010000011">
    <property type="protein sequence ID" value="MDC7226097.1"/>
    <property type="molecule type" value="Genomic_DNA"/>
</dbReference>
<comment type="catalytic activity">
    <reaction evidence="1">
        <text>(2R)-2-phosphoglycerate = (2R)-3-phosphoglycerate</text>
        <dbReference type="Rhea" id="RHEA:15901"/>
        <dbReference type="ChEBI" id="CHEBI:58272"/>
        <dbReference type="ChEBI" id="CHEBI:58289"/>
        <dbReference type="EC" id="5.4.2.12"/>
    </reaction>
</comment>
<evidence type="ECO:0000256" key="8">
    <source>
        <dbReference type="ARBA" id="ARBA00023211"/>
    </source>
</evidence>
<evidence type="ECO:0000256" key="10">
    <source>
        <dbReference type="NCBIfam" id="TIGR01307"/>
    </source>
</evidence>
<sequence length="551" mass="60044">MVKPLAKNTKMEKRKGPVMLVIMDGVGYGKYEEGDGFKAALTPNLDALMSEWPTVSMKAHGTAVGLPSDDDMGNSEVGHNAIGCGRVFAQGAKLVSNSIASGAMFEGDTWKKLTGNCAEKGSTMHFIGLLSDGNVHSHIDHLKQMIIKAKEAGVKKVRVHALLDGRDVGETSALEYFDPFEDFCRELSTDGFSARIASGGGRMVITMDRYGANWNMVKLGWETHVLGEGRSFANPHEAIETLRAETEAIDQDLPPFVIAEDGKAVGTVEDGDAVVFFNFRGDRALEITKAFEAGDDFSEFDRKRCPSVEYAGMMEYDGDLHIPAQYLVSPPAIDRTMGEYLAASGVKSFAISETQKYGHVTYFFNGNKLGKFDEKLETFEEILSDVVPFEQRPWMKCADITDRVLEVVESGEYDFIRMNFPNGDMVGHTGVFPAVVCSMEALDLCIGRLKKAVEAAGGVMIVSADHGNSDDMYEHDKKTGAVKTNENGKPKAKTAHSLNPVPCIVYDPAGKGEYKTELKEGLGISSLAATTLEFLGFEAPEGYDSSVLNYK</sequence>
<feature type="binding site" evidence="12">
    <location>
        <position position="136"/>
    </location>
    <ligand>
        <name>substrate</name>
    </ligand>
</feature>
<evidence type="ECO:0000256" key="9">
    <source>
        <dbReference type="ARBA" id="ARBA00023235"/>
    </source>
</evidence>
<feature type="binding site" evidence="12">
    <location>
        <position position="202"/>
    </location>
    <ligand>
        <name>substrate</name>
    </ligand>
</feature>
<feature type="binding site" evidence="13">
    <location>
        <position position="465"/>
    </location>
    <ligand>
        <name>Mn(2+)</name>
        <dbReference type="ChEBI" id="CHEBI:29035"/>
        <label>2</label>
    </ligand>
</feature>
<feature type="binding site" evidence="12">
    <location>
        <position position="209"/>
    </location>
    <ligand>
        <name>substrate</name>
    </ligand>
</feature>
<gene>
    <name evidence="16" type="primary">gpmI</name>
    <name evidence="16" type="ORF">PQJ61_04960</name>
</gene>
<evidence type="ECO:0000256" key="5">
    <source>
        <dbReference type="ARBA" id="ARBA00008819"/>
    </source>
</evidence>
<feature type="binding site" evidence="12">
    <location>
        <begin position="166"/>
        <end position="167"/>
    </location>
    <ligand>
        <name>substrate</name>
    </ligand>
</feature>
<dbReference type="CDD" id="cd16010">
    <property type="entry name" value="iPGM"/>
    <property type="match status" value="1"/>
</dbReference>
<evidence type="ECO:0000256" key="7">
    <source>
        <dbReference type="ARBA" id="ARBA00023152"/>
    </source>
</evidence>
<comment type="similarity">
    <text evidence="5">Belongs to the BPG-independent phosphoglycerate mutase family.</text>
</comment>
<evidence type="ECO:0000256" key="13">
    <source>
        <dbReference type="PIRSR" id="PIRSR001492-3"/>
    </source>
</evidence>
<dbReference type="InterPro" id="IPR017850">
    <property type="entry name" value="Alkaline_phosphatase_core_sf"/>
</dbReference>
<evidence type="ECO:0000259" key="14">
    <source>
        <dbReference type="Pfam" id="PF01676"/>
    </source>
</evidence>
<keyword evidence="9 16" id="KW-0413">Isomerase</keyword>
<feature type="binding site" evidence="13">
    <location>
        <position position="496"/>
    </location>
    <ligand>
        <name>Mn(2+)</name>
        <dbReference type="ChEBI" id="CHEBI:29035"/>
        <label>1</label>
    </ligand>
</feature>
<dbReference type="EC" id="5.4.2.12" evidence="10"/>
<feature type="domain" description="BPG-independent PGAM N-terminal" evidence="15">
    <location>
        <begin position="95"/>
        <end position="317"/>
    </location>
</feature>
<feature type="binding site" evidence="13">
    <location>
        <position position="428"/>
    </location>
    <ligand>
        <name>Mn(2+)</name>
        <dbReference type="ChEBI" id="CHEBI:29035"/>
        <label>1</label>
    </ligand>
</feature>
<feature type="binding site" evidence="13">
    <location>
        <position position="466"/>
    </location>
    <ligand>
        <name>Mn(2+)</name>
        <dbReference type="ChEBI" id="CHEBI:29035"/>
        <label>2</label>
    </ligand>
</feature>
<dbReference type="InterPro" id="IPR006124">
    <property type="entry name" value="Metalloenzyme"/>
</dbReference>
<dbReference type="FunFam" id="3.40.1450.10:FF:000002">
    <property type="entry name" value="2,3-bisphosphoglycerate-independent phosphoglycerate mutase"/>
    <property type="match status" value="1"/>
</dbReference>
<feature type="binding site" evidence="12">
    <location>
        <begin position="280"/>
        <end position="283"/>
    </location>
    <ligand>
        <name>substrate</name>
    </ligand>
</feature>
<dbReference type="PANTHER" id="PTHR31637:SF0">
    <property type="entry name" value="2,3-BISPHOSPHOGLYCERATE-INDEPENDENT PHOSPHOGLYCERATE MUTASE"/>
    <property type="match status" value="1"/>
</dbReference>
<evidence type="ECO:0000256" key="4">
    <source>
        <dbReference type="ARBA" id="ARBA00004798"/>
    </source>
</evidence>
<dbReference type="InterPro" id="IPR036646">
    <property type="entry name" value="PGAM_B_sf"/>
</dbReference>
<dbReference type="GO" id="GO:0005737">
    <property type="term" value="C:cytoplasm"/>
    <property type="evidence" value="ECO:0007669"/>
    <property type="project" value="InterPro"/>
</dbReference>
<dbReference type="SUPFAM" id="SSF64158">
    <property type="entry name" value="2,3-Bisphosphoglycerate-independent phosphoglycerate mutase, substrate-binding domain"/>
    <property type="match status" value="1"/>
</dbReference>
<comment type="cofactor">
    <cofactor evidence="2">
        <name>Mn(2+)</name>
        <dbReference type="ChEBI" id="CHEBI:29035"/>
    </cofactor>
</comment>
<evidence type="ECO:0000256" key="12">
    <source>
        <dbReference type="PIRSR" id="PIRSR001492-2"/>
    </source>
</evidence>
<evidence type="ECO:0000256" key="3">
    <source>
        <dbReference type="ARBA" id="ARBA00002315"/>
    </source>
</evidence>
<dbReference type="GO" id="GO:0006007">
    <property type="term" value="P:glucose catabolic process"/>
    <property type="evidence" value="ECO:0007669"/>
    <property type="project" value="InterPro"/>
</dbReference>
<dbReference type="SUPFAM" id="SSF53649">
    <property type="entry name" value="Alkaline phosphatase-like"/>
    <property type="match status" value="1"/>
</dbReference>
<dbReference type="InterPro" id="IPR005995">
    <property type="entry name" value="Pgm_bpd_ind"/>
</dbReference>
<feature type="domain" description="Metalloenzyme" evidence="14">
    <location>
        <begin position="17"/>
        <end position="538"/>
    </location>
</feature>
<dbReference type="AlphaFoldDB" id="A0AAJ1MIZ2"/>
<comment type="caution">
    <text evidence="16">The sequence shown here is derived from an EMBL/GenBank/DDBJ whole genome shotgun (WGS) entry which is preliminary data.</text>
</comment>
<dbReference type="NCBIfam" id="TIGR01307">
    <property type="entry name" value="pgm_bpd_ind"/>
    <property type="match status" value="1"/>
</dbReference>
<evidence type="ECO:0000256" key="1">
    <source>
        <dbReference type="ARBA" id="ARBA00000370"/>
    </source>
</evidence>
<keyword evidence="8 13" id="KW-0464">Manganese</keyword>
<dbReference type="GO" id="GO:0004619">
    <property type="term" value="F:phosphoglycerate mutase activity"/>
    <property type="evidence" value="ECO:0007669"/>
    <property type="project" value="UniProtKB-UniRule"/>
</dbReference>
<dbReference type="Gene3D" id="3.40.1450.10">
    <property type="entry name" value="BPG-independent phosphoglycerate mutase, domain B"/>
    <property type="match status" value="1"/>
</dbReference>
<proteinExistence type="inferred from homology"/>